<dbReference type="Gene3D" id="2.60.40.4100">
    <property type="entry name" value="Zona pellucida, ZP-C domain"/>
    <property type="match status" value="1"/>
</dbReference>
<dbReference type="FunFam" id="2.60.40.3210:FF:000001">
    <property type="entry name" value="Zona pellucida sperm-binding protein 3"/>
    <property type="match status" value="1"/>
</dbReference>
<keyword evidence="9" id="KW-0812">Transmembrane</keyword>
<evidence type="ECO:0000256" key="11">
    <source>
        <dbReference type="ARBA" id="ARBA00022989"/>
    </source>
</evidence>
<proteinExistence type="inferred from homology"/>
<keyword evidence="19" id="KW-1185">Reference proteome</keyword>
<evidence type="ECO:0000256" key="9">
    <source>
        <dbReference type="ARBA" id="ARBA00022692"/>
    </source>
</evidence>
<reference evidence="19" key="1">
    <citation type="submission" date="2011-12" db="EMBL/GenBank/DDBJ databases">
        <title>The Draft Genome of Lepisosteus oculatus.</title>
        <authorList>
            <consortium name="The Broad Institute Genome Assembly &amp; Analysis Group"/>
            <consortium name="Computational R&amp;D Group"/>
            <consortium name="and Sequencing Platform"/>
            <person name="Di Palma F."/>
            <person name="Alfoldi J."/>
            <person name="Johnson J."/>
            <person name="Berlin A."/>
            <person name="Gnerre S."/>
            <person name="Jaffe D."/>
            <person name="MacCallum I."/>
            <person name="Young S."/>
            <person name="Walker B.J."/>
            <person name="Lander E.S."/>
            <person name="Lindblad-Toh K."/>
        </authorList>
    </citation>
    <scope>NUCLEOTIDE SEQUENCE [LARGE SCALE GENOMIC DNA]</scope>
</reference>
<evidence type="ECO:0000256" key="1">
    <source>
        <dbReference type="ARBA" id="ARBA00004251"/>
    </source>
</evidence>
<evidence type="ECO:0000256" key="13">
    <source>
        <dbReference type="ARBA" id="ARBA00023157"/>
    </source>
</evidence>
<dbReference type="GO" id="GO:0035803">
    <property type="term" value="P:egg coat formation"/>
    <property type="evidence" value="ECO:0000318"/>
    <property type="project" value="GO_Central"/>
</dbReference>
<dbReference type="GeneTree" id="ENSGT01030000234567"/>
<dbReference type="GO" id="GO:0035804">
    <property type="term" value="F:structural constituent of egg coat"/>
    <property type="evidence" value="ECO:0000318"/>
    <property type="project" value="GO_Central"/>
</dbReference>
<feature type="region of interest" description="Disordered" evidence="16">
    <location>
        <begin position="1"/>
        <end position="22"/>
    </location>
</feature>
<dbReference type="InterPro" id="IPR055355">
    <property type="entry name" value="ZP-C"/>
</dbReference>
<feature type="domain" description="ZP" evidence="17">
    <location>
        <begin position="28"/>
        <end position="282"/>
    </location>
</feature>
<organism evidence="18 19">
    <name type="scientific">Lepisosteus oculatus</name>
    <name type="common">Spotted gar</name>
    <dbReference type="NCBI Taxonomy" id="7918"/>
    <lineage>
        <taxon>Eukaryota</taxon>
        <taxon>Metazoa</taxon>
        <taxon>Chordata</taxon>
        <taxon>Craniata</taxon>
        <taxon>Vertebrata</taxon>
        <taxon>Euteleostomi</taxon>
        <taxon>Actinopterygii</taxon>
        <taxon>Neopterygii</taxon>
        <taxon>Holostei</taxon>
        <taxon>Semionotiformes</taxon>
        <taxon>Lepisosteidae</taxon>
        <taxon>Lepisosteus</taxon>
    </lineage>
</organism>
<dbReference type="GO" id="GO:0005886">
    <property type="term" value="C:plasma membrane"/>
    <property type="evidence" value="ECO:0007669"/>
    <property type="project" value="UniProtKB-SubCell"/>
</dbReference>
<dbReference type="InterPro" id="IPR001507">
    <property type="entry name" value="ZP_dom"/>
</dbReference>
<dbReference type="SMART" id="SM00241">
    <property type="entry name" value="ZP"/>
    <property type="match status" value="1"/>
</dbReference>
<dbReference type="GO" id="GO:0005615">
    <property type="term" value="C:extracellular space"/>
    <property type="evidence" value="ECO:0000318"/>
    <property type="project" value="GO_Central"/>
</dbReference>
<dbReference type="Pfam" id="PF23344">
    <property type="entry name" value="ZP-N"/>
    <property type="match status" value="1"/>
</dbReference>
<dbReference type="InterPro" id="IPR055356">
    <property type="entry name" value="ZP-N"/>
</dbReference>
<evidence type="ECO:0000256" key="4">
    <source>
        <dbReference type="ARBA" id="ARBA00017980"/>
    </source>
</evidence>
<keyword evidence="7" id="KW-0272">Extracellular matrix</keyword>
<evidence type="ECO:0000256" key="10">
    <source>
        <dbReference type="ARBA" id="ARBA00022729"/>
    </source>
</evidence>
<comment type="subcellular location">
    <subcellularLocation>
        <location evidence="1">Cell membrane</location>
        <topology evidence="1">Single-pass type I membrane protein</topology>
    </subcellularLocation>
    <subcellularLocation>
        <location evidence="2">Secreted</location>
        <location evidence="2">Extracellular space</location>
        <location evidence="2">Extracellular matrix</location>
    </subcellularLocation>
</comment>
<keyword evidence="10" id="KW-0732">Signal</keyword>
<keyword evidence="11" id="KW-1133">Transmembrane helix</keyword>
<keyword evidence="5" id="KW-1003">Cell membrane</keyword>
<keyword evidence="13" id="KW-1015">Disulfide bond</keyword>
<keyword evidence="8" id="KW-0165">Cleavage on pair of basic residues</keyword>
<evidence type="ECO:0000256" key="5">
    <source>
        <dbReference type="ARBA" id="ARBA00022475"/>
    </source>
</evidence>
<dbReference type="GO" id="GO:0035805">
    <property type="term" value="C:egg coat"/>
    <property type="evidence" value="ECO:0000318"/>
    <property type="project" value="GO_Central"/>
</dbReference>
<dbReference type="GO" id="GO:0007339">
    <property type="term" value="P:binding of sperm to zona pellucida"/>
    <property type="evidence" value="ECO:0000318"/>
    <property type="project" value="GO_Central"/>
</dbReference>
<dbReference type="GO" id="GO:0032190">
    <property type="term" value="F:acrosin binding"/>
    <property type="evidence" value="ECO:0000318"/>
    <property type="project" value="GO_Central"/>
</dbReference>
<dbReference type="PANTHER" id="PTHR11576">
    <property type="entry name" value="ZONA PELLUCIDA SPERM-BINDING PROTEIN 3"/>
    <property type="match status" value="1"/>
</dbReference>
<keyword evidence="14" id="KW-0325">Glycoprotein</keyword>
<keyword evidence="6" id="KW-0964">Secreted</keyword>
<dbReference type="PANTHER" id="PTHR11576:SF16">
    <property type="entry name" value="ZONA PELLUCIDA SPERM-BINDING PROTEIN 3"/>
    <property type="match status" value="1"/>
</dbReference>
<dbReference type="FunFam" id="2.60.40.4100:FF:000002">
    <property type="entry name" value="Zona pellucida sperm-binding protein 3"/>
    <property type="match status" value="1"/>
</dbReference>
<evidence type="ECO:0000256" key="7">
    <source>
        <dbReference type="ARBA" id="ARBA00022530"/>
    </source>
</evidence>
<evidence type="ECO:0000256" key="14">
    <source>
        <dbReference type="ARBA" id="ARBA00023180"/>
    </source>
</evidence>
<dbReference type="Gene3D" id="2.60.40.3210">
    <property type="entry name" value="Zona pellucida, ZP-N domain"/>
    <property type="match status" value="1"/>
</dbReference>
<dbReference type="InParanoid" id="W5M272"/>
<dbReference type="Bgee" id="ENSLOCG00000002128">
    <property type="expression patterns" value="Expressed in ovary and 5 other cell types or tissues"/>
</dbReference>
<evidence type="ECO:0000256" key="8">
    <source>
        <dbReference type="ARBA" id="ARBA00022685"/>
    </source>
</evidence>
<feature type="compositionally biased region" description="Pro residues" evidence="16">
    <location>
        <begin position="10"/>
        <end position="21"/>
    </location>
</feature>
<dbReference type="eggNOG" id="ENOG502R50P">
    <property type="taxonomic scope" value="Eukaryota"/>
</dbReference>
<evidence type="ECO:0000256" key="15">
    <source>
        <dbReference type="ARBA" id="ARBA00030824"/>
    </source>
</evidence>
<evidence type="ECO:0000256" key="12">
    <source>
        <dbReference type="ARBA" id="ARBA00023136"/>
    </source>
</evidence>
<evidence type="ECO:0000256" key="6">
    <source>
        <dbReference type="ARBA" id="ARBA00022525"/>
    </source>
</evidence>
<dbReference type="PROSITE" id="PS51034">
    <property type="entry name" value="ZP_2"/>
    <property type="match status" value="1"/>
</dbReference>
<dbReference type="Proteomes" id="UP000018468">
    <property type="component" value="Linkage group LG6"/>
</dbReference>
<name>W5M272_LEPOC</name>
<protein>
    <recommendedName>
        <fullName evidence="4">Zona pellucida sperm-binding protein 3</fullName>
    </recommendedName>
    <alternativeName>
        <fullName evidence="15">Zona pellucida glycoprotein 3</fullName>
    </alternativeName>
</protein>
<dbReference type="Ensembl" id="ENSLOCT00000002486.1">
    <property type="protein sequence ID" value="ENSLOCP00000002480.1"/>
    <property type="gene ID" value="ENSLOCG00000002128.1"/>
</dbReference>
<accession>W5M272</accession>
<evidence type="ECO:0000259" key="17">
    <source>
        <dbReference type="PROSITE" id="PS51034"/>
    </source>
</evidence>
<dbReference type="InterPro" id="IPR042235">
    <property type="entry name" value="ZP-C_dom"/>
</dbReference>
<dbReference type="EMBL" id="AHAT01009444">
    <property type="status" value="NOT_ANNOTATED_CDS"/>
    <property type="molecule type" value="Genomic_DNA"/>
</dbReference>
<sequence>PGIRQLLVPRTPPPTSPPAGPLPDVSVLCTETELSVRVKKAFYGFGASSDQLLLGPSCRSNGAHHPSGDLLFTYPLVNCGSKRFMPPGYLIYKMILRYQPKSSNSPIRRAHLVNVDIECRYKRYHHVYQVAVRPTWHPAPVKILQSRAGYEIRSMNAAWTASAPSNVYSLGQVVNFQVVGLQISAGEKIYIESCVATMSEDPNSSPRYMVIDNYGCMVDSKVEGSGSKFISPRTDDTINFSIDAFQFSSKPTSEIYLHCKLFIATGGDNNIAKSCTYNGQERRWKGIEPGNDPLCACCDSTCLAPGTRSKSVGVESSGPLLVTDQ</sequence>
<reference evidence="18" key="3">
    <citation type="submission" date="2025-09" db="UniProtKB">
        <authorList>
            <consortium name="Ensembl"/>
        </authorList>
    </citation>
    <scope>IDENTIFICATION</scope>
</reference>
<dbReference type="HOGENOM" id="CLU_047091_2_1_1"/>
<evidence type="ECO:0000256" key="3">
    <source>
        <dbReference type="ARBA" id="ARBA00006735"/>
    </source>
</evidence>
<dbReference type="OMA" id="NNIAKSC"/>
<dbReference type="Pfam" id="PF00100">
    <property type="entry name" value="Zona_pellucida"/>
    <property type="match status" value="1"/>
</dbReference>
<evidence type="ECO:0000313" key="18">
    <source>
        <dbReference type="Ensembl" id="ENSLOCP00000002480.1"/>
    </source>
</evidence>
<keyword evidence="12" id="KW-0472">Membrane</keyword>
<dbReference type="GO" id="GO:2000344">
    <property type="term" value="P:positive regulation of acrosome reaction"/>
    <property type="evidence" value="ECO:0000318"/>
    <property type="project" value="GO_Central"/>
</dbReference>
<evidence type="ECO:0000256" key="16">
    <source>
        <dbReference type="SAM" id="MobiDB-lite"/>
    </source>
</evidence>
<evidence type="ECO:0000256" key="2">
    <source>
        <dbReference type="ARBA" id="ARBA00004498"/>
    </source>
</evidence>
<dbReference type="AlphaFoldDB" id="W5M272"/>
<reference evidence="18" key="2">
    <citation type="submission" date="2025-08" db="UniProtKB">
        <authorList>
            <consortium name="Ensembl"/>
        </authorList>
    </citation>
    <scope>IDENTIFICATION</scope>
</reference>
<evidence type="ECO:0000313" key="19">
    <source>
        <dbReference type="Proteomes" id="UP000018468"/>
    </source>
</evidence>
<comment type="similarity">
    <text evidence="3">Belongs to the ZP domain family. ZPC subfamily.</text>
</comment>